<evidence type="ECO:0000313" key="5">
    <source>
        <dbReference type="EMBL" id="CAB4689777.1"/>
    </source>
</evidence>
<dbReference type="PROSITE" id="PS51462">
    <property type="entry name" value="NUDIX"/>
    <property type="match status" value="1"/>
</dbReference>
<protein>
    <submittedName>
        <fullName evidence="4">Unannotated protein</fullName>
    </submittedName>
</protein>
<gene>
    <name evidence="4" type="ORF">UFOPK1811_01093</name>
    <name evidence="5" type="ORF">UFOPK2360_01074</name>
    <name evidence="6" type="ORF">UFOPK2659_00919</name>
    <name evidence="7" type="ORF">UFOPK2922_01070</name>
    <name evidence="8" type="ORF">UFOPK3306_00796</name>
</gene>
<dbReference type="Pfam" id="PF00293">
    <property type="entry name" value="NUDIX"/>
    <property type="match status" value="1"/>
</dbReference>
<accession>A0A6J6H2A0</accession>
<evidence type="ECO:0000259" key="3">
    <source>
        <dbReference type="PROSITE" id="PS51462"/>
    </source>
</evidence>
<name>A0A6J6H2A0_9ZZZZ</name>
<feature type="domain" description="Nudix hydrolase" evidence="3">
    <location>
        <begin position="20"/>
        <end position="145"/>
    </location>
</feature>
<reference evidence="4" key="1">
    <citation type="submission" date="2020-05" db="EMBL/GenBank/DDBJ databases">
        <authorList>
            <person name="Chiriac C."/>
            <person name="Salcher M."/>
            <person name="Ghai R."/>
            <person name="Kavagutti S V."/>
        </authorList>
    </citation>
    <scope>NUCLEOTIDE SEQUENCE</scope>
</reference>
<dbReference type="EMBL" id="CAEZXH010000074">
    <property type="protein sequence ID" value="CAB4689777.1"/>
    <property type="molecule type" value="Genomic_DNA"/>
</dbReference>
<dbReference type="EMBL" id="CAEZZS010000053">
    <property type="protein sequence ID" value="CAB4781435.1"/>
    <property type="molecule type" value="Genomic_DNA"/>
</dbReference>
<sequence>MAFRDGDGWVECICGVRHWGKHGAAGILLLRDNQVLMQHRAEWVQNGGTWGIPGGACDSHESSLEGALREAHEEVGISAEEISVIRIEREAHGDWFYDTVIAHALDNCHPFAANDESQELQWINREDVAQMNLHPSFARNWEKLRANLPN</sequence>
<evidence type="ECO:0000256" key="2">
    <source>
        <dbReference type="ARBA" id="ARBA00022801"/>
    </source>
</evidence>
<comment type="cofactor">
    <cofactor evidence="1">
        <name>Mg(2+)</name>
        <dbReference type="ChEBI" id="CHEBI:18420"/>
    </cofactor>
</comment>
<dbReference type="PANTHER" id="PTHR43046">
    <property type="entry name" value="GDP-MANNOSE MANNOSYL HYDROLASE"/>
    <property type="match status" value="1"/>
</dbReference>
<dbReference type="InterPro" id="IPR000086">
    <property type="entry name" value="NUDIX_hydrolase_dom"/>
</dbReference>
<dbReference type="CDD" id="cd18877">
    <property type="entry name" value="NUDIX_Hydrolase"/>
    <property type="match status" value="1"/>
</dbReference>
<evidence type="ECO:0000313" key="6">
    <source>
        <dbReference type="EMBL" id="CAB4725122.1"/>
    </source>
</evidence>
<dbReference type="InterPro" id="IPR020084">
    <property type="entry name" value="NUDIX_hydrolase_CS"/>
</dbReference>
<dbReference type="AlphaFoldDB" id="A0A6J6H2A0"/>
<evidence type="ECO:0000256" key="1">
    <source>
        <dbReference type="ARBA" id="ARBA00001946"/>
    </source>
</evidence>
<keyword evidence="2" id="KW-0378">Hydrolase</keyword>
<dbReference type="PANTHER" id="PTHR43046:SF2">
    <property type="entry name" value="8-OXO-DGTP DIPHOSPHATASE-RELATED"/>
    <property type="match status" value="1"/>
</dbReference>
<dbReference type="PROSITE" id="PS00893">
    <property type="entry name" value="NUDIX_BOX"/>
    <property type="match status" value="1"/>
</dbReference>
<dbReference type="InterPro" id="IPR015797">
    <property type="entry name" value="NUDIX_hydrolase-like_dom_sf"/>
</dbReference>
<dbReference type="GO" id="GO:0016787">
    <property type="term" value="F:hydrolase activity"/>
    <property type="evidence" value="ECO:0007669"/>
    <property type="project" value="UniProtKB-KW"/>
</dbReference>
<dbReference type="Gene3D" id="3.90.79.10">
    <property type="entry name" value="Nucleoside Triphosphate Pyrophosphohydrolase"/>
    <property type="match status" value="1"/>
</dbReference>
<dbReference type="EMBL" id="CAFBLI010000053">
    <property type="protein sequence ID" value="CAB4868451.1"/>
    <property type="molecule type" value="Genomic_DNA"/>
</dbReference>
<organism evidence="4">
    <name type="scientific">freshwater metagenome</name>
    <dbReference type="NCBI Taxonomy" id="449393"/>
    <lineage>
        <taxon>unclassified sequences</taxon>
        <taxon>metagenomes</taxon>
        <taxon>ecological metagenomes</taxon>
    </lineage>
</organism>
<dbReference type="EMBL" id="CAEZYJ010000144">
    <property type="protein sequence ID" value="CAB4725122.1"/>
    <property type="molecule type" value="Genomic_DNA"/>
</dbReference>
<evidence type="ECO:0000313" key="7">
    <source>
        <dbReference type="EMBL" id="CAB4781435.1"/>
    </source>
</evidence>
<evidence type="ECO:0000313" key="4">
    <source>
        <dbReference type="EMBL" id="CAB4605424.1"/>
    </source>
</evidence>
<proteinExistence type="predicted"/>
<evidence type="ECO:0000313" key="8">
    <source>
        <dbReference type="EMBL" id="CAB4868451.1"/>
    </source>
</evidence>
<dbReference type="EMBL" id="CAEZUJ010000053">
    <property type="protein sequence ID" value="CAB4605424.1"/>
    <property type="molecule type" value="Genomic_DNA"/>
</dbReference>
<dbReference type="SUPFAM" id="SSF55811">
    <property type="entry name" value="Nudix"/>
    <property type="match status" value="1"/>
</dbReference>